<dbReference type="GO" id="GO:0016491">
    <property type="term" value="F:oxidoreductase activity"/>
    <property type="evidence" value="ECO:0007669"/>
    <property type="project" value="UniProtKB-KW"/>
</dbReference>
<comment type="caution">
    <text evidence="12">The sequence shown here is derived from an EMBL/GenBank/DDBJ whole genome shotgun (WGS) entry which is preliminary data.</text>
</comment>
<comment type="cofactor">
    <cofactor evidence="2">
        <name>[4Fe-4S] cluster</name>
        <dbReference type="ChEBI" id="CHEBI:49883"/>
    </cofactor>
</comment>
<dbReference type="RefSeq" id="WP_305168891.1">
    <property type="nucleotide sequence ID" value="NZ_JAUUUU010000001.1"/>
</dbReference>
<keyword evidence="4" id="KW-0004">4Fe-4S</keyword>
<comment type="similarity">
    <text evidence="3">Belongs to the prokaryotic molybdopterin-containing oxidoreductase family. NasA/NapA/NarB subfamily.</text>
</comment>
<keyword evidence="8" id="KW-0408">Iron</keyword>
<comment type="cofactor">
    <cofactor evidence="1">
        <name>Mo-bis(molybdopterin guanine dinucleotide)</name>
        <dbReference type="ChEBI" id="CHEBI:60539"/>
    </cofactor>
</comment>
<reference evidence="12" key="2">
    <citation type="submission" date="2023-08" db="EMBL/GenBank/DDBJ databases">
        <authorList>
            <person name="Luo J."/>
        </authorList>
    </citation>
    <scope>NUCLEOTIDE SEQUENCE</scope>
    <source>
        <strain evidence="12">DSM 25064</strain>
    </source>
</reference>
<keyword evidence="9" id="KW-0411">Iron-sulfur</keyword>
<keyword evidence="6" id="KW-0479">Metal-binding</keyword>
<dbReference type="Pfam" id="PF04879">
    <property type="entry name" value="Molybdop_Fe4S4"/>
    <property type="match status" value="1"/>
</dbReference>
<proteinExistence type="inferred from homology"/>
<evidence type="ECO:0000313" key="12">
    <source>
        <dbReference type="EMBL" id="MDP1519374.1"/>
    </source>
</evidence>
<dbReference type="CDD" id="cd02791">
    <property type="entry name" value="MopB_CT_Nitrate-R-NapA-like"/>
    <property type="match status" value="1"/>
</dbReference>
<dbReference type="InterPro" id="IPR027467">
    <property type="entry name" value="MopterinOxRdtase_cofactor_BS"/>
</dbReference>
<dbReference type="InterPro" id="IPR006963">
    <property type="entry name" value="Mopterin_OxRdtase_4Fe-4S_dom"/>
</dbReference>
<dbReference type="GO" id="GO:0045333">
    <property type="term" value="P:cellular respiration"/>
    <property type="evidence" value="ECO:0007669"/>
    <property type="project" value="UniProtKB-ARBA"/>
</dbReference>
<dbReference type="CDD" id="cd02754">
    <property type="entry name" value="MopB_Nitrate-R-NapA-like"/>
    <property type="match status" value="1"/>
</dbReference>
<dbReference type="Gene3D" id="3.40.50.740">
    <property type="match status" value="1"/>
</dbReference>
<evidence type="ECO:0000256" key="7">
    <source>
        <dbReference type="ARBA" id="ARBA00023002"/>
    </source>
</evidence>
<evidence type="ECO:0000259" key="11">
    <source>
        <dbReference type="PROSITE" id="PS51669"/>
    </source>
</evidence>
<dbReference type="EMBL" id="JAUUUU010000001">
    <property type="protein sequence ID" value="MDP1519374.1"/>
    <property type="molecule type" value="Genomic_DNA"/>
</dbReference>
<dbReference type="InterPro" id="IPR006656">
    <property type="entry name" value="Mopterin_OxRdtase"/>
</dbReference>
<evidence type="ECO:0000313" key="13">
    <source>
        <dbReference type="Proteomes" id="UP001178354"/>
    </source>
</evidence>
<gene>
    <name evidence="12" type="ORF">Q8A57_00140</name>
</gene>
<dbReference type="SMART" id="SM00926">
    <property type="entry name" value="Molybdop_Fe4S4"/>
    <property type="match status" value="1"/>
</dbReference>
<dbReference type="Pfam" id="PF00384">
    <property type="entry name" value="Molybdopterin"/>
    <property type="match status" value="1"/>
</dbReference>
<dbReference type="Gene3D" id="1.10.10.1100">
    <property type="entry name" value="BFD-like [2Fe-2S]-binding domain"/>
    <property type="match status" value="1"/>
</dbReference>
<dbReference type="AlphaFoldDB" id="A0AAW8AXR0"/>
<dbReference type="GO" id="GO:0046872">
    <property type="term" value="F:metal ion binding"/>
    <property type="evidence" value="ECO:0007669"/>
    <property type="project" value="UniProtKB-KW"/>
</dbReference>
<evidence type="ECO:0000256" key="3">
    <source>
        <dbReference type="ARBA" id="ARBA00008747"/>
    </source>
</evidence>
<dbReference type="PROSITE" id="PS51669">
    <property type="entry name" value="4FE4S_MOW_BIS_MGD"/>
    <property type="match status" value="1"/>
</dbReference>
<dbReference type="Gene3D" id="3.40.228.10">
    <property type="entry name" value="Dimethylsulfoxide Reductase, domain 2"/>
    <property type="match status" value="1"/>
</dbReference>
<evidence type="ECO:0000256" key="5">
    <source>
        <dbReference type="ARBA" id="ARBA00022505"/>
    </source>
</evidence>
<dbReference type="InterPro" id="IPR041957">
    <property type="entry name" value="CT_Nitrate-R-NapA-like"/>
</dbReference>
<dbReference type="InterPro" id="IPR041854">
    <property type="entry name" value="BFD-like_2Fe2S-bd_dom_sf"/>
</dbReference>
<dbReference type="PROSITE" id="PS00551">
    <property type="entry name" value="MOLYBDOPTERIN_PROK_1"/>
    <property type="match status" value="1"/>
</dbReference>
<dbReference type="Gene3D" id="2.20.25.90">
    <property type="entry name" value="ADC-like domains"/>
    <property type="match status" value="1"/>
</dbReference>
<evidence type="ECO:0000256" key="1">
    <source>
        <dbReference type="ARBA" id="ARBA00001942"/>
    </source>
</evidence>
<dbReference type="Proteomes" id="UP001178354">
    <property type="component" value="Unassembled WGS sequence"/>
</dbReference>
<dbReference type="Pfam" id="PF01568">
    <property type="entry name" value="Molydop_binding"/>
    <property type="match status" value="1"/>
</dbReference>
<name>A0AAW8AXR0_9GAMM</name>
<keyword evidence="10" id="KW-0534">Nitrate assimilation</keyword>
<accession>A0AAW8AXR0</accession>
<keyword evidence="13" id="KW-1185">Reference proteome</keyword>
<protein>
    <submittedName>
        <fullName evidence="12">Nitrate reductase</fullName>
    </submittedName>
</protein>
<dbReference type="GO" id="GO:0042128">
    <property type="term" value="P:nitrate assimilation"/>
    <property type="evidence" value="ECO:0007669"/>
    <property type="project" value="UniProtKB-KW"/>
</dbReference>
<reference evidence="12" key="1">
    <citation type="journal article" date="2010" name="Int. J. Syst. Evol. Microbiol.">
        <title>Porticoccus litoralis gen. nov., sp. nov., a gammaproteobacterium isolated from the Yellow Sea.</title>
        <authorList>
            <person name="Oh H.M."/>
            <person name="Kim H."/>
            <person name="Kim K.M."/>
            <person name="Min G.S."/>
            <person name="Cho J.C."/>
        </authorList>
    </citation>
    <scope>NUCLEOTIDE SEQUENCE</scope>
    <source>
        <strain evidence="12">DSM 25064</strain>
    </source>
</reference>
<evidence type="ECO:0000256" key="6">
    <source>
        <dbReference type="ARBA" id="ARBA00022723"/>
    </source>
</evidence>
<dbReference type="InterPro" id="IPR007419">
    <property type="entry name" value="BFD-like_2Fe2S-bd_dom"/>
</dbReference>
<organism evidence="12 13">
    <name type="scientific">Porticoccus litoralis</name>
    <dbReference type="NCBI Taxonomy" id="434086"/>
    <lineage>
        <taxon>Bacteria</taxon>
        <taxon>Pseudomonadati</taxon>
        <taxon>Pseudomonadota</taxon>
        <taxon>Gammaproteobacteria</taxon>
        <taxon>Cellvibrionales</taxon>
        <taxon>Porticoccaceae</taxon>
        <taxon>Porticoccus</taxon>
    </lineage>
</organism>
<dbReference type="SUPFAM" id="SSF53706">
    <property type="entry name" value="Formate dehydrogenase/DMSO reductase, domains 1-3"/>
    <property type="match status" value="1"/>
</dbReference>
<dbReference type="PANTHER" id="PTHR43105:SF9">
    <property type="entry name" value="NADPH-FE(3+) OXIDOREDUCTASE SUBUNIT ALPHA"/>
    <property type="match status" value="1"/>
</dbReference>
<evidence type="ECO:0000256" key="8">
    <source>
        <dbReference type="ARBA" id="ARBA00023004"/>
    </source>
</evidence>
<dbReference type="InterPro" id="IPR006657">
    <property type="entry name" value="MoPterin_dinucl-bd_dom"/>
</dbReference>
<keyword evidence="5" id="KW-0500">Molybdenum</keyword>
<evidence type="ECO:0000256" key="2">
    <source>
        <dbReference type="ARBA" id="ARBA00001966"/>
    </source>
</evidence>
<dbReference type="Gene3D" id="2.40.40.20">
    <property type="match status" value="1"/>
</dbReference>
<dbReference type="GO" id="GO:1990204">
    <property type="term" value="C:oxidoreductase complex"/>
    <property type="evidence" value="ECO:0007669"/>
    <property type="project" value="UniProtKB-ARBA"/>
</dbReference>
<dbReference type="GO" id="GO:0051539">
    <property type="term" value="F:4 iron, 4 sulfur cluster binding"/>
    <property type="evidence" value="ECO:0007669"/>
    <property type="project" value="UniProtKB-KW"/>
</dbReference>
<keyword evidence="7" id="KW-0560">Oxidoreductase</keyword>
<evidence type="ECO:0000256" key="4">
    <source>
        <dbReference type="ARBA" id="ARBA00022485"/>
    </source>
</evidence>
<dbReference type="InterPro" id="IPR050123">
    <property type="entry name" value="Prok_molybdopt-oxidoreductase"/>
</dbReference>
<dbReference type="Pfam" id="PF04324">
    <property type="entry name" value="Fer2_BFD"/>
    <property type="match status" value="1"/>
</dbReference>
<dbReference type="GO" id="GO:0043546">
    <property type="term" value="F:molybdopterin cofactor binding"/>
    <property type="evidence" value="ECO:0007669"/>
    <property type="project" value="InterPro"/>
</dbReference>
<evidence type="ECO:0000256" key="10">
    <source>
        <dbReference type="ARBA" id="ARBA00023063"/>
    </source>
</evidence>
<feature type="domain" description="4Fe-4S Mo/W bis-MGD-type" evidence="11">
    <location>
        <begin position="5"/>
        <end position="61"/>
    </location>
</feature>
<dbReference type="SUPFAM" id="SSF50692">
    <property type="entry name" value="ADC-like"/>
    <property type="match status" value="1"/>
</dbReference>
<sequence>MTERTNTKDTTCPYCGVGCGVSAKVRDDQIIAVSGSETHPANLGALCVKGSALHETMGSHGRLLHPSINGQQTDWETALDTVADRLRTIRETHGPEAIAFYLSGQLLTEDYYVANKLAKGFIGTGHVDTNSRLCMSSAVASYKRAFGGDAVPCSYEDLESCDLLVLVGSNAAWTHPVLYRRMVAAKNNNPDMRVVVIDPRRTATCDIADVHLAITPGSDSFLFMGLLAWLHQHRATDLDYIEAHTEGFAETLAIAQQYSMDEIASRAGLEQDTLTTFYQWFADTEKTITFYSQGINQSSSGTDKGNAIINCHLATGRIGKVGAGPFSITGQPNAMGGREVGGLANQLAAHMDYTPEALETVAAFWQTDNLCQQPGLKAVDLFDAVAEGKIKAIWIMGTNPVVSLPNADKVKAALQACDTVIVSDCIAETDTTATANILLPATSWGEKSGTVTNSERRISRQRSLTTPPGEARHDWWILTLVAHKLGFTHAFAYESPRDVFVEHAALSGFRNGGKRAFDISALSTLTQQQYDDLKPVQWPVNATNPEGTKRLFGDGRFVTSSGRAQFIPLQPQGPRQEPSATYPLILNTGRIRDQWHTMTRTGRSQRLLNHIDAPFVLINPSTAADNNLAEGDLAEISTRYGCIQVQVTLDEGLAERQIFVPIHWNDQYASRARVDSLVAPLTDPVSGQPEFKYNPAAIKKVETPQWAALICAEPLDCSDFIYWSMAPVADGQGYCYRVATAENFDWQSYLNRVQESDGCAHYSDPAMGDERFICYRQSQLTLGIFTHRDQKALPSPDWLKDIINKPIEGSPWLLLAGRDMAKSDKGRLICSCFEVGEKQIIQAIVDGACSVKHLGEQLKCGTNCGSCLPELNHLVNQTLKIDAA</sequence>
<dbReference type="GO" id="GO:0016020">
    <property type="term" value="C:membrane"/>
    <property type="evidence" value="ECO:0007669"/>
    <property type="project" value="TreeGrafter"/>
</dbReference>
<dbReference type="InterPro" id="IPR009010">
    <property type="entry name" value="Asp_de-COase-like_dom_sf"/>
</dbReference>
<dbReference type="PANTHER" id="PTHR43105">
    <property type="entry name" value="RESPIRATORY NITRATE REDUCTASE"/>
    <property type="match status" value="1"/>
</dbReference>
<evidence type="ECO:0000256" key="9">
    <source>
        <dbReference type="ARBA" id="ARBA00023014"/>
    </source>
</evidence>